<evidence type="ECO:0000256" key="3">
    <source>
        <dbReference type="ARBA" id="ARBA00009463"/>
    </source>
</evidence>
<gene>
    <name evidence="14" type="ORF">DW099_13000</name>
</gene>
<dbReference type="GO" id="GO:0050104">
    <property type="term" value="F:L-gulonate 3-dehydrogenase activity"/>
    <property type="evidence" value="ECO:0007669"/>
    <property type="project" value="UniProtKB-EC"/>
</dbReference>
<dbReference type="GO" id="GO:0019605">
    <property type="term" value="P:butyrate metabolic process"/>
    <property type="evidence" value="ECO:0007669"/>
    <property type="project" value="UniProtKB-UniPathway"/>
</dbReference>
<dbReference type="InterPro" id="IPR006108">
    <property type="entry name" value="3HC_DH_C"/>
</dbReference>
<name>A0A415DYJ1_9FIRM</name>
<comment type="similarity">
    <text evidence="3">Belongs to the 3-hydroxyacyl-CoA dehydrogenase family.</text>
</comment>
<dbReference type="InterPro" id="IPR006180">
    <property type="entry name" value="3-OHacyl-CoA_DH_CS"/>
</dbReference>
<evidence type="ECO:0000256" key="6">
    <source>
        <dbReference type="ARBA" id="ARBA00022553"/>
    </source>
</evidence>
<protein>
    <recommendedName>
        <fullName evidence="10">L-gulonate 3-dehydrogenase</fullName>
        <ecNumber evidence="9">1.1.1.45</ecNumber>
    </recommendedName>
    <alternativeName>
        <fullName evidence="10">L-gulonate 3-dehydrogenase</fullName>
    </alternativeName>
</protein>
<dbReference type="Pfam" id="PF00725">
    <property type="entry name" value="3HCDH"/>
    <property type="match status" value="1"/>
</dbReference>
<comment type="subunit">
    <text evidence="4">Homodimer.</text>
</comment>
<dbReference type="Pfam" id="PF02737">
    <property type="entry name" value="3HCDH_N"/>
    <property type="match status" value="1"/>
</dbReference>
<evidence type="ECO:0000256" key="9">
    <source>
        <dbReference type="ARBA" id="ARBA00038962"/>
    </source>
</evidence>
<reference evidence="14 15" key="1">
    <citation type="submission" date="2018-08" db="EMBL/GenBank/DDBJ databases">
        <title>A genome reference for cultivated species of the human gut microbiota.</title>
        <authorList>
            <person name="Zou Y."/>
            <person name="Xue W."/>
            <person name="Luo G."/>
        </authorList>
    </citation>
    <scope>NUCLEOTIDE SEQUENCE [LARGE SCALE GENOMIC DNA]</scope>
    <source>
        <strain evidence="14 15">AM07-24</strain>
    </source>
</reference>
<comment type="caution">
    <text evidence="14">The sequence shown here is derived from an EMBL/GenBank/DDBJ whole genome shotgun (WGS) entry which is preliminary data.</text>
</comment>
<evidence type="ECO:0000256" key="10">
    <source>
        <dbReference type="ARBA" id="ARBA00042709"/>
    </source>
</evidence>
<keyword evidence="15" id="KW-1185">Reference proteome</keyword>
<proteinExistence type="inferred from homology"/>
<dbReference type="EC" id="1.1.1.45" evidence="9"/>
<keyword evidence="8" id="KW-0520">NAD</keyword>
<dbReference type="SUPFAM" id="SSF51735">
    <property type="entry name" value="NAD(P)-binding Rossmann-fold domains"/>
    <property type="match status" value="1"/>
</dbReference>
<dbReference type="GO" id="GO:0005737">
    <property type="term" value="C:cytoplasm"/>
    <property type="evidence" value="ECO:0007669"/>
    <property type="project" value="UniProtKB-SubCell"/>
</dbReference>
<dbReference type="OrthoDB" id="9771883at2"/>
<evidence type="ECO:0000259" key="12">
    <source>
        <dbReference type="Pfam" id="PF00725"/>
    </source>
</evidence>
<evidence type="ECO:0000259" key="13">
    <source>
        <dbReference type="Pfam" id="PF02737"/>
    </source>
</evidence>
<dbReference type="GO" id="GO:0070403">
    <property type="term" value="F:NAD+ binding"/>
    <property type="evidence" value="ECO:0007669"/>
    <property type="project" value="InterPro"/>
</dbReference>
<dbReference type="InterPro" id="IPR008927">
    <property type="entry name" value="6-PGluconate_DH-like_C_sf"/>
</dbReference>
<keyword evidence="7" id="KW-0560">Oxidoreductase</keyword>
<evidence type="ECO:0000256" key="1">
    <source>
        <dbReference type="ARBA" id="ARBA00004496"/>
    </source>
</evidence>
<keyword evidence="5" id="KW-0963">Cytoplasm</keyword>
<dbReference type="PIRSF" id="PIRSF000105">
    <property type="entry name" value="HCDH"/>
    <property type="match status" value="1"/>
</dbReference>
<dbReference type="AlphaFoldDB" id="A0A415DYJ1"/>
<dbReference type="RefSeq" id="WP_118335978.1">
    <property type="nucleotide sequence ID" value="NZ_AP025567.1"/>
</dbReference>
<dbReference type="SUPFAM" id="SSF48179">
    <property type="entry name" value="6-phosphogluconate dehydrogenase C-terminal domain-like"/>
    <property type="match status" value="1"/>
</dbReference>
<dbReference type="Gene3D" id="3.40.50.720">
    <property type="entry name" value="NAD(P)-binding Rossmann-like Domain"/>
    <property type="match status" value="1"/>
</dbReference>
<feature type="site" description="Important for catalytic activity" evidence="11">
    <location>
        <position position="143"/>
    </location>
</feature>
<evidence type="ECO:0000256" key="8">
    <source>
        <dbReference type="ARBA" id="ARBA00023027"/>
    </source>
</evidence>
<dbReference type="InterPro" id="IPR022694">
    <property type="entry name" value="3-OHacyl-CoA_DH"/>
</dbReference>
<evidence type="ECO:0000313" key="15">
    <source>
        <dbReference type="Proteomes" id="UP000284841"/>
    </source>
</evidence>
<evidence type="ECO:0000256" key="7">
    <source>
        <dbReference type="ARBA" id="ARBA00023002"/>
    </source>
</evidence>
<evidence type="ECO:0000256" key="11">
    <source>
        <dbReference type="PIRSR" id="PIRSR000105-1"/>
    </source>
</evidence>
<evidence type="ECO:0000313" key="14">
    <source>
        <dbReference type="EMBL" id="RHJ85761.1"/>
    </source>
</evidence>
<evidence type="ECO:0000256" key="4">
    <source>
        <dbReference type="ARBA" id="ARBA00011738"/>
    </source>
</evidence>
<sequence>MDNKKKVAILGAGVMGTGIAQTFAMKGHQVKIIYVYDDKERAKPLETMKEGLQVLADNGVIESDTIPEILERVSCTESLEEAAEFADVIFECIVENLAVKQDYFAKLDGLCPETTILATNTSAISVTEIAEKAVHKERIIGTHFWKPAYLMPLVEVIKTEYVSEQVVEATYGLLEEAGKCPVIVQKDVPGFLANRMQHALFREAISIVENGIATAEDVDKAVKNGFGMRLGVMAPMEVIDSGGIDLTYSIHDYLFPHIESSTKPSPLLKEKLDEGKLGFKTGEGFMKWSQEDMEASQKNLIEGLIKVARVLDRI</sequence>
<feature type="domain" description="3-hydroxyacyl-CoA dehydrogenase NAD binding" evidence="13">
    <location>
        <begin position="6"/>
        <end position="187"/>
    </location>
</feature>
<evidence type="ECO:0000256" key="2">
    <source>
        <dbReference type="ARBA" id="ARBA00005086"/>
    </source>
</evidence>
<dbReference type="EMBL" id="QRMS01000004">
    <property type="protein sequence ID" value="RHJ85761.1"/>
    <property type="molecule type" value="Genomic_DNA"/>
</dbReference>
<dbReference type="PANTHER" id="PTHR48075">
    <property type="entry name" value="3-HYDROXYACYL-COA DEHYDROGENASE FAMILY PROTEIN"/>
    <property type="match status" value="1"/>
</dbReference>
<dbReference type="InterPro" id="IPR036291">
    <property type="entry name" value="NAD(P)-bd_dom_sf"/>
</dbReference>
<feature type="domain" description="3-hydroxyacyl-CoA dehydrogenase C-terminal" evidence="12">
    <location>
        <begin position="190"/>
        <end position="288"/>
    </location>
</feature>
<dbReference type="STRING" id="1776384.GCA_900086585_02170"/>
<dbReference type="InterPro" id="IPR006176">
    <property type="entry name" value="3-OHacyl-CoA_DH_NAD-bd"/>
</dbReference>
<evidence type="ECO:0000256" key="5">
    <source>
        <dbReference type="ARBA" id="ARBA00022490"/>
    </source>
</evidence>
<accession>A0A415DYJ1</accession>
<dbReference type="Gene3D" id="1.10.1040.10">
    <property type="entry name" value="N-(1-d-carboxylethyl)-l-norvaline Dehydrogenase, domain 2"/>
    <property type="match status" value="1"/>
</dbReference>
<dbReference type="PANTHER" id="PTHR48075:SF1">
    <property type="entry name" value="LAMBDA-CRYSTALLIN HOMOLOG"/>
    <property type="match status" value="1"/>
</dbReference>
<comment type="pathway">
    <text evidence="2">Lipid metabolism; butanoate metabolism.</text>
</comment>
<dbReference type="PROSITE" id="PS00067">
    <property type="entry name" value="3HCDH"/>
    <property type="match status" value="1"/>
</dbReference>
<dbReference type="InterPro" id="IPR013328">
    <property type="entry name" value="6PGD_dom2"/>
</dbReference>
<dbReference type="Proteomes" id="UP000284841">
    <property type="component" value="Unassembled WGS sequence"/>
</dbReference>
<keyword evidence="6" id="KW-0597">Phosphoprotein</keyword>
<dbReference type="UniPathway" id="UPA00863"/>
<organism evidence="14 15">
    <name type="scientific">Emergencia timonensis</name>
    <dbReference type="NCBI Taxonomy" id="1776384"/>
    <lineage>
        <taxon>Bacteria</taxon>
        <taxon>Bacillati</taxon>
        <taxon>Bacillota</taxon>
        <taxon>Clostridia</taxon>
        <taxon>Peptostreptococcales</taxon>
        <taxon>Anaerovoracaceae</taxon>
        <taxon>Emergencia</taxon>
    </lineage>
</organism>
<comment type="subcellular location">
    <subcellularLocation>
        <location evidence="1">Cytoplasm</location>
    </subcellularLocation>
</comment>